<feature type="signal peptide" evidence="7">
    <location>
        <begin position="1"/>
        <end position="26"/>
    </location>
</feature>
<feature type="compositionally biased region" description="Basic and acidic residues" evidence="5">
    <location>
        <begin position="1984"/>
        <end position="1993"/>
    </location>
</feature>
<feature type="repeat" description="CSPG" evidence="4">
    <location>
        <begin position="1322"/>
        <end position="1416"/>
    </location>
</feature>
<keyword evidence="3" id="KW-0325">Glycoprotein</keyword>
<evidence type="ECO:0000256" key="3">
    <source>
        <dbReference type="ARBA" id="ARBA00023180"/>
    </source>
</evidence>
<feature type="region of interest" description="Disordered" evidence="5">
    <location>
        <begin position="1981"/>
        <end position="2053"/>
    </location>
</feature>
<dbReference type="OrthoDB" id="5831138at2759"/>
<keyword evidence="9" id="KW-1185">Reference proteome</keyword>
<evidence type="ECO:0000256" key="7">
    <source>
        <dbReference type="SAM" id="SignalP"/>
    </source>
</evidence>
<sequence length="2085" mass="235516">MLLQSPLLLHLTSSFLISTLRVHVEPEDPSSLVEEDVQTPFILVSPNRNISISLRGNAMVVDNLPFTGSTGLWTVKGGFVLSANCQHGFSFKLSIDDAERILASPSFCTNHGLNKILIGPDDRSDELFYGCIHNITLGPNKVLDKWCRLKNAKKDDKTNVGKVKPFSNNIQPAYIGEPVRCLEGSEAKILWKNIYIFPDHRRFDLKYSEIVFEVLHKPAFGDLKMGNVSVGNFTYEDIINQTLKYVNDGSENTDDSFEVNVWVQTAEASSEKKVLAVVVNIIPDDDPTEIEVTKEADNIIVTPSSKTVLTEKYLKIWDLDSATDKVWIDVVEERNAHLSDNDGNSIKQFTLAEFLRGSVYINAEDERGLLKLATRDPVAKTVVLKTRSSVLQFRLTTNTGLRLSFRSARLISSENLTAEANFPVVVGYTVVDNPEFGVVECLKPLPTGGLEEFQLCSQFTQNDIDKMKVRFRHSSDNRPARDSFAFRVSYGNQQSELYEFAIDMFPISVKVYYQEPIVLNNTEEVVLSRSNLMAVSFPELIQPDAFVYHIVEPPKYGMLSRQVASMKMRRIGLASNFTQYHLDQQTITYKLNYVQYNILNDFFMFRILTPTTTTELLRCDITFLPGENSLTLINRTLVVNEGRKQKITNGTLWLETPDEKNFKFTVTIVPFHGNLVVLNRFGIREILDRNDAFTSLDIINKKLSYEHSGFKSLTDRVFIQAESLQTPSTRFSFWLSIRIIPLNSQKPRLNGPYSNNTLTIHVLEGGERILYPALLPWVDPDSSRTTLHFFFPSLFREFTISKRNFPEIPVRNFTNHELATQSLILRHVSLKLETQPDYIVADDKFEVESKVRFVAEKKPFLRILYAKVPTVPPISQRSVILLSTTNLWTDSNLNIDPLSLQYLYVDQGQNPFKILKDGTLSTTFQFSQHDVWENRIFFVPRLEPGIVKMKVEGGPLSLDFSLIVEPTSGQRPFQVHLMDKITLPLGAVFALDTNILDFEPAGLKSFIVADRSPASGRLVSKIQSADKAETISVDIDHFYRKGLQNELINYVNNGVLNRAETDSVSFNITVDNTLTVGPFGVEFSIVDSSRPALIVLKNVSLPWGESVTINNSHIRALIPNSAYENDENIRYEVVQTSKVGRLLVESRDLNVLNPSFTQNQLRSGRVVFTASTGTATNSKTYPTQTSITLTACKASCSSPATIYINIEADNIQKPDLLRNEPLQTTDSEAVITSRHLHAADSDTQPDQLKYLIWQPTGGIVASVRSRNESLSSFTQEQVNNKEVVFVVSEHEQDKNGFAFLLTDGLHQSKPEWFTVSRNTRSEVHLENNARLNVAPGQKVLIGPEVLKARILNVPSEKVMYHITRIPSLGRLMIKDLNRPVEYFTQADVDEDRLYYQSHSAELGLWANRDYFSFVVYPKGNLTESAGIPRANEFRFKILVSYSYLQEPELDLFLEKDYVNITQESEMMLSKRHLNLEKLESYCNDVLLIEVERSPLLGTLEILKNPHHEQDEEAETEGEFTAHQLHTGRYVMYKHNSKIGADEIVLSVYGQRERYKKMDKLKIKLDVRVEKRMEYVVQLKHFESRITILSGGSARLKEEAYSAHDVITPQNDPQYTVIQQPSNGVKLKINGSKQSDTFSQEQINSGSVSLEHSPLSADDKFDVMMLQIGTFTKVIVIEIEPLALELFNHTEVSYVQGKTYVVLNNKHLGAVSNVPSSRIIYNITEAPKNGSVYWVAGETAATVFTQKNIDDGDILYAQLNMNAFGDSFRFTLSNDEVELMTKVCRIVVKPDLNVQELQVTPMSVNQVADINLNASTLKGKSPRYIVVEPPRYGNFFLYPRTNHTITFFTQSNINEGRLFYRTDEIDGPLEDVILLELRSDDVQPARFNWSVKITDFIGQFDQSSNSPGGKILVKTPKVDKPNTTSQVDLNYRFPVIILLAIVIGVVGFLLCRKGGEPEAQKRKSIISGDAIPNIGIRELPEIDEDNPKLKKGSEILKPGPARPGNDLLGQTVYVDQRKTTPPKYTTRDDTPTRKLTTFEEESPPKKPPFGPAYKSTALSAIAKAGEDNSRLKKTSAAMLNENQYWV</sequence>
<keyword evidence="6" id="KW-1133">Transmembrane helix</keyword>
<feature type="chain" id="PRO_5036220769" description="Chondroitin sulfate proteoglycan 4" evidence="7">
    <location>
        <begin position="27"/>
        <end position="2085"/>
    </location>
</feature>
<dbReference type="Proteomes" id="UP000614601">
    <property type="component" value="Unassembled WGS sequence"/>
</dbReference>
<evidence type="ECO:0008006" key="10">
    <source>
        <dbReference type="Google" id="ProtNLM"/>
    </source>
</evidence>
<keyword evidence="2" id="KW-0677">Repeat</keyword>
<evidence type="ECO:0000313" key="9">
    <source>
        <dbReference type="Proteomes" id="UP000614601"/>
    </source>
</evidence>
<gene>
    <name evidence="8" type="ORF">BOKJ2_LOCUS1530</name>
</gene>
<dbReference type="PANTHER" id="PTHR45739:SF8">
    <property type="entry name" value="FRAS1-RELATED EXTRACELLULAR MATRIX PROTEIN 1"/>
    <property type="match status" value="1"/>
</dbReference>
<comment type="caution">
    <text evidence="8">The sequence shown here is derived from an EMBL/GenBank/DDBJ whole genome shotgun (WGS) entry which is preliminary data.</text>
</comment>
<protein>
    <recommendedName>
        <fullName evidence="10">Chondroitin sulfate proteoglycan 4</fullName>
    </recommendedName>
</protein>
<reference evidence="8" key="1">
    <citation type="submission" date="2020-09" db="EMBL/GenBank/DDBJ databases">
        <authorList>
            <person name="Kikuchi T."/>
        </authorList>
    </citation>
    <scope>NUCLEOTIDE SEQUENCE</scope>
    <source>
        <strain evidence="8">SH1</strain>
    </source>
</reference>
<dbReference type="PANTHER" id="PTHR45739">
    <property type="entry name" value="MATRIX PROTEIN, PUTATIVE-RELATED"/>
    <property type="match status" value="1"/>
</dbReference>
<organism evidence="8 9">
    <name type="scientific">Bursaphelenchus okinawaensis</name>
    <dbReference type="NCBI Taxonomy" id="465554"/>
    <lineage>
        <taxon>Eukaryota</taxon>
        <taxon>Metazoa</taxon>
        <taxon>Ecdysozoa</taxon>
        <taxon>Nematoda</taxon>
        <taxon>Chromadorea</taxon>
        <taxon>Rhabditida</taxon>
        <taxon>Tylenchina</taxon>
        <taxon>Tylenchomorpha</taxon>
        <taxon>Aphelenchoidea</taxon>
        <taxon>Aphelenchoididae</taxon>
        <taxon>Bursaphelenchus</taxon>
    </lineage>
</organism>
<name>A0A811JTZ1_9BILA</name>
<keyword evidence="6" id="KW-0812">Transmembrane</keyword>
<feature type="transmembrane region" description="Helical" evidence="6">
    <location>
        <begin position="1930"/>
        <end position="1950"/>
    </location>
</feature>
<dbReference type="EMBL" id="CAJFDH010000001">
    <property type="protein sequence ID" value="CAD5206846.1"/>
    <property type="molecule type" value="Genomic_DNA"/>
</dbReference>
<dbReference type="EMBL" id="CAJFCW020000001">
    <property type="protein sequence ID" value="CAG9083359.1"/>
    <property type="molecule type" value="Genomic_DNA"/>
</dbReference>
<feature type="repeat" description="CSPG" evidence="4">
    <location>
        <begin position="392"/>
        <end position="489"/>
    </location>
</feature>
<dbReference type="InterPro" id="IPR051561">
    <property type="entry name" value="FRAS1_ECM"/>
</dbReference>
<evidence type="ECO:0000256" key="4">
    <source>
        <dbReference type="PROSITE-ProRule" id="PRU01201"/>
    </source>
</evidence>
<evidence type="ECO:0000313" key="8">
    <source>
        <dbReference type="EMBL" id="CAD5206846.1"/>
    </source>
</evidence>
<proteinExistence type="predicted"/>
<evidence type="ECO:0000256" key="2">
    <source>
        <dbReference type="ARBA" id="ARBA00022737"/>
    </source>
</evidence>
<evidence type="ECO:0000256" key="6">
    <source>
        <dbReference type="SAM" id="Phobius"/>
    </source>
</evidence>
<evidence type="ECO:0000256" key="1">
    <source>
        <dbReference type="ARBA" id="ARBA00022729"/>
    </source>
</evidence>
<dbReference type="InterPro" id="IPR039005">
    <property type="entry name" value="CSPG_rpt"/>
</dbReference>
<keyword evidence="1 7" id="KW-0732">Signal</keyword>
<dbReference type="GO" id="GO:0009653">
    <property type="term" value="P:anatomical structure morphogenesis"/>
    <property type="evidence" value="ECO:0007669"/>
    <property type="project" value="TreeGrafter"/>
</dbReference>
<keyword evidence="6" id="KW-0472">Membrane</keyword>
<dbReference type="Pfam" id="PF16184">
    <property type="entry name" value="Cadherin_3"/>
    <property type="match status" value="6"/>
</dbReference>
<dbReference type="PROSITE" id="PS51854">
    <property type="entry name" value="CSPG"/>
    <property type="match status" value="2"/>
</dbReference>
<dbReference type="Proteomes" id="UP000783686">
    <property type="component" value="Unassembled WGS sequence"/>
</dbReference>
<accession>A0A811JTZ1</accession>
<evidence type="ECO:0000256" key="5">
    <source>
        <dbReference type="SAM" id="MobiDB-lite"/>
    </source>
</evidence>